<name>A0AA40F0P5_9PEZI</name>
<evidence type="ECO:0000313" key="2">
    <source>
        <dbReference type="EMBL" id="KAK0749003.1"/>
    </source>
</evidence>
<sequence>MFQWYQNSKVCYVYLEDLLALPVTLKDFDFDFGSIFQACPPRRLLFYDATWAAVGDRHSLADSVWCRTNIPVEYLQTDRQDFHRARVGQRMSWASDRNTTRKEDMAYCLLGIFDINMPLLYGEGHRAFRRLQDEILKTSTDDSIFAWTTGDCVPNMGGLDGLWPEEEDEPRTPLAPSPHAFRCLRHCAVPYFWRPEKTWETSSDGIRIRLPICSPGARPNSYYSRSREQCKVGLLNCALGGSTNKHLAIVFRRNGRGNDWERITLCTVNCEHLAAARRDTLDVREPGTDAIHEVNRGENWPRLDGLLINIVADRDYIVSKHVRDHLTTWIRTWIRMGLRIRKGGLKEPAAGSDYIVSSIRTAKHRDLCLLGAFTHVVEIDEPGKDAITQTTEHLGVPAALLVSEPTPEELYLALFAALICLGLISEKATQAKSRAHVILIMLSPLVLILCSHLRVLHVVLVDTDKPAQQHREELWK</sequence>
<proteinExistence type="predicted"/>
<evidence type="ECO:0000313" key="3">
    <source>
        <dbReference type="Proteomes" id="UP001172155"/>
    </source>
</evidence>
<comment type="caution">
    <text evidence="2">The sequence shown here is derived from an EMBL/GenBank/DDBJ whole genome shotgun (WGS) entry which is preliminary data.</text>
</comment>
<dbReference type="AlphaFoldDB" id="A0AA40F0P5"/>
<dbReference type="PANTHER" id="PTHR10622:SF10">
    <property type="entry name" value="HET DOMAIN-CONTAINING PROTEIN"/>
    <property type="match status" value="1"/>
</dbReference>
<keyword evidence="3" id="KW-1185">Reference proteome</keyword>
<organism evidence="2 3">
    <name type="scientific">Schizothecium vesticola</name>
    <dbReference type="NCBI Taxonomy" id="314040"/>
    <lineage>
        <taxon>Eukaryota</taxon>
        <taxon>Fungi</taxon>
        <taxon>Dikarya</taxon>
        <taxon>Ascomycota</taxon>
        <taxon>Pezizomycotina</taxon>
        <taxon>Sordariomycetes</taxon>
        <taxon>Sordariomycetidae</taxon>
        <taxon>Sordariales</taxon>
        <taxon>Schizotheciaceae</taxon>
        <taxon>Schizothecium</taxon>
    </lineage>
</organism>
<reference evidence="2" key="1">
    <citation type="submission" date="2023-06" db="EMBL/GenBank/DDBJ databases">
        <title>Genome-scale phylogeny and comparative genomics of the fungal order Sordariales.</title>
        <authorList>
            <consortium name="Lawrence Berkeley National Laboratory"/>
            <person name="Hensen N."/>
            <person name="Bonometti L."/>
            <person name="Westerberg I."/>
            <person name="Brannstrom I.O."/>
            <person name="Guillou S."/>
            <person name="Cros-Aarteil S."/>
            <person name="Calhoun S."/>
            <person name="Haridas S."/>
            <person name="Kuo A."/>
            <person name="Mondo S."/>
            <person name="Pangilinan J."/>
            <person name="Riley R."/>
            <person name="LaButti K."/>
            <person name="Andreopoulos B."/>
            <person name="Lipzen A."/>
            <person name="Chen C."/>
            <person name="Yanf M."/>
            <person name="Daum C."/>
            <person name="Ng V."/>
            <person name="Clum A."/>
            <person name="Steindorff A."/>
            <person name="Ohm R."/>
            <person name="Martin F."/>
            <person name="Silar P."/>
            <person name="Natvig D."/>
            <person name="Lalanne C."/>
            <person name="Gautier V."/>
            <person name="Ament-velasquez S.L."/>
            <person name="Kruys A."/>
            <person name="Hutchinson M.I."/>
            <person name="Powell A.J."/>
            <person name="Barry K."/>
            <person name="Miller A.N."/>
            <person name="Grigoriev I.V."/>
            <person name="Debuchy R."/>
            <person name="Gladieux P."/>
            <person name="Thoren M.H."/>
            <person name="Johannesson H."/>
        </authorList>
    </citation>
    <scope>NUCLEOTIDE SEQUENCE</scope>
    <source>
        <strain evidence="2">SMH3187-1</strain>
    </source>
</reference>
<protein>
    <recommendedName>
        <fullName evidence="1">DUF8212 domain-containing protein</fullName>
    </recommendedName>
</protein>
<accession>A0AA40F0P5</accession>
<dbReference type="Proteomes" id="UP001172155">
    <property type="component" value="Unassembled WGS sequence"/>
</dbReference>
<dbReference type="EMBL" id="JAUKUD010000003">
    <property type="protein sequence ID" value="KAK0749003.1"/>
    <property type="molecule type" value="Genomic_DNA"/>
</dbReference>
<gene>
    <name evidence="2" type="ORF">B0T18DRAFT_388685</name>
</gene>
<dbReference type="InterPro" id="IPR058525">
    <property type="entry name" value="DUF8212"/>
</dbReference>
<dbReference type="Pfam" id="PF26640">
    <property type="entry name" value="DUF8212"/>
    <property type="match status" value="1"/>
</dbReference>
<dbReference type="PANTHER" id="PTHR10622">
    <property type="entry name" value="HET DOMAIN-CONTAINING PROTEIN"/>
    <property type="match status" value="1"/>
</dbReference>
<feature type="domain" description="DUF8212" evidence="1">
    <location>
        <begin position="126"/>
        <end position="211"/>
    </location>
</feature>
<evidence type="ECO:0000259" key="1">
    <source>
        <dbReference type="Pfam" id="PF26640"/>
    </source>
</evidence>